<proteinExistence type="predicted"/>
<reference evidence="1" key="1">
    <citation type="submission" date="2015-12" db="EMBL/GenBank/DDBJ databases">
        <title>Gene expression during late stages of embryo sac development: a critical building block for successful pollen-pistil interactions.</title>
        <authorList>
            <person name="Liu Y."/>
            <person name="Joly V."/>
            <person name="Sabar M."/>
            <person name="Matton D.P."/>
        </authorList>
    </citation>
    <scope>NUCLEOTIDE SEQUENCE</scope>
</reference>
<accession>A0A0V0GFZ4</accession>
<sequence length="64" mass="7836">RSKAVRAEKIRDVKDNAEFNFLNQFFTFLRKCFCLEYVDFFLQFLCANKVFIRYSENHVNLQFI</sequence>
<protein>
    <submittedName>
        <fullName evidence="1">Putative ovule protein</fullName>
    </submittedName>
</protein>
<feature type="non-terminal residue" evidence="1">
    <location>
        <position position="1"/>
    </location>
</feature>
<dbReference type="AlphaFoldDB" id="A0A0V0GFZ4"/>
<evidence type="ECO:0000313" key="1">
    <source>
        <dbReference type="EMBL" id="JAP06633.1"/>
    </source>
</evidence>
<dbReference type="EMBL" id="GEDG01040710">
    <property type="protein sequence ID" value="JAP06633.1"/>
    <property type="molecule type" value="Transcribed_RNA"/>
</dbReference>
<name>A0A0V0GFZ4_SOLCH</name>
<organism evidence="1">
    <name type="scientific">Solanum chacoense</name>
    <name type="common">Chaco potato</name>
    <dbReference type="NCBI Taxonomy" id="4108"/>
    <lineage>
        <taxon>Eukaryota</taxon>
        <taxon>Viridiplantae</taxon>
        <taxon>Streptophyta</taxon>
        <taxon>Embryophyta</taxon>
        <taxon>Tracheophyta</taxon>
        <taxon>Spermatophyta</taxon>
        <taxon>Magnoliopsida</taxon>
        <taxon>eudicotyledons</taxon>
        <taxon>Gunneridae</taxon>
        <taxon>Pentapetalae</taxon>
        <taxon>asterids</taxon>
        <taxon>lamiids</taxon>
        <taxon>Solanales</taxon>
        <taxon>Solanaceae</taxon>
        <taxon>Solanoideae</taxon>
        <taxon>Solaneae</taxon>
        <taxon>Solanum</taxon>
    </lineage>
</organism>